<evidence type="ECO:0000256" key="5">
    <source>
        <dbReference type="ARBA" id="ARBA00022833"/>
    </source>
</evidence>
<evidence type="ECO:0000259" key="8">
    <source>
        <dbReference type="Pfam" id="PF05193"/>
    </source>
</evidence>
<evidence type="ECO:0000313" key="9">
    <source>
        <dbReference type="EMBL" id="SVC59841.1"/>
    </source>
</evidence>
<dbReference type="GO" id="GO:0006508">
    <property type="term" value="P:proteolysis"/>
    <property type="evidence" value="ECO:0007669"/>
    <property type="project" value="UniProtKB-KW"/>
</dbReference>
<dbReference type="GO" id="GO:0004222">
    <property type="term" value="F:metalloendopeptidase activity"/>
    <property type="evidence" value="ECO:0007669"/>
    <property type="project" value="InterPro"/>
</dbReference>
<reference evidence="9" key="1">
    <citation type="submission" date="2018-05" db="EMBL/GenBank/DDBJ databases">
        <authorList>
            <person name="Lanie J.A."/>
            <person name="Ng W.-L."/>
            <person name="Kazmierczak K.M."/>
            <person name="Andrzejewski T.M."/>
            <person name="Davidsen T.M."/>
            <person name="Wayne K.J."/>
            <person name="Tettelin H."/>
            <person name="Glass J.I."/>
            <person name="Rusch D."/>
            <person name="Podicherti R."/>
            <person name="Tsui H.-C.T."/>
            <person name="Winkler M.E."/>
        </authorList>
    </citation>
    <scope>NUCLEOTIDE SEQUENCE</scope>
</reference>
<evidence type="ECO:0000256" key="6">
    <source>
        <dbReference type="ARBA" id="ARBA00023049"/>
    </source>
</evidence>
<dbReference type="PANTHER" id="PTHR43690">
    <property type="entry name" value="NARDILYSIN"/>
    <property type="match status" value="1"/>
</dbReference>
<dbReference type="SUPFAM" id="SSF63411">
    <property type="entry name" value="LuxS/MPP-like metallohydrolase"/>
    <property type="match status" value="2"/>
</dbReference>
<keyword evidence="2" id="KW-0645">Protease</keyword>
<dbReference type="InterPro" id="IPR011765">
    <property type="entry name" value="Pept_M16_N"/>
</dbReference>
<dbReference type="InterPro" id="IPR001431">
    <property type="entry name" value="Pept_M16_Zn_BS"/>
</dbReference>
<evidence type="ECO:0000256" key="1">
    <source>
        <dbReference type="ARBA" id="ARBA00007261"/>
    </source>
</evidence>
<dbReference type="GO" id="GO:0046872">
    <property type="term" value="F:metal ion binding"/>
    <property type="evidence" value="ECO:0007669"/>
    <property type="project" value="UniProtKB-KW"/>
</dbReference>
<feature type="domain" description="Peptidase M16 C-terminal" evidence="8">
    <location>
        <begin position="193"/>
        <end position="325"/>
    </location>
</feature>
<feature type="non-terminal residue" evidence="9">
    <location>
        <position position="326"/>
    </location>
</feature>
<proteinExistence type="inferred from homology"/>
<gene>
    <name evidence="9" type="ORF">METZ01_LOCUS312695</name>
</gene>
<protein>
    <recommendedName>
        <fullName evidence="10">Peptidase M16 N-terminal domain-containing protein</fullName>
    </recommendedName>
</protein>
<dbReference type="InterPro" id="IPR007863">
    <property type="entry name" value="Peptidase_M16_C"/>
</dbReference>
<feature type="domain" description="Peptidase M16 N-terminal" evidence="7">
    <location>
        <begin position="40"/>
        <end position="185"/>
    </location>
</feature>
<dbReference type="PANTHER" id="PTHR43690:SF17">
    <property type="entry name" value="PROTEIN YHJJ"/>
    <property type="match status" value="1"/>
</dbReference>
<evidence type="ECO:0000259" key="7">
    <source>
        <dbReference type="Pfam" id="PF00675"/>
    </source>
</evidence>
<sequence length="326" mass="36641">MFHQRLALTICFFVVIFAGFSARAALFHPKIHTLSNGMDVVVIEDHRAPVVSHMIWYKVGAADEPPGKSGIAHFLEHLLFKGTEKLPSGQFSKVIARNGGRDNAFTSHDYTGYFQNVARDKLDLVMGMEADRMINLKLSEEDVVTERAVILEERRARTDNNPSALLHEAMNAAQYLAHPYGIPVIGWEHEIKKLSLADALAFYRRYYVPNNAILIVAGDVQTSDVFDLAEKHFGKLPRAEAPPRRRSQEPVQLAERRVVLRDARVSQVDWRRSYLAPTRTAGESQHAMPLRLFSDLLGGGTTSWLYRSLVVDKKLAANVSARYSST</sequence>
<evidence type="ECO:0008006" key="10">
    <source>
        <dbReference type="Google" id="ProtNLM"/>
    </source>
</evidence>
<evidence type="ECO:0000256" key="2">
    <source>
        <dbReference type="ARBA" id="ARBA00022670"/>
    </source>
</evidence>
<keyword evidence="3" id="KW-0479">Metal-binding</keyword>
<accession>A0A382NJR8</accession>
<dbReference type="EMBL" id="UINC01100074">
    <property type="protein sequence ID" value="SVC59841.1"/>
    <property type="molecule type" value="Genomic_DNA"/>
</dbReference>
<name>A0A382NJR8_9ZZZZ</name>
<comment type="similarity">
    <text evidence="1">Belongs to the peptidase M16 family.</text>
</comment>
<dbReference type="Pfam" id="PF05193">
    <property type="entry name" value="Peptidase_M16_C"/>
    <property type="match status" value="1"/>
</dbReference>
<keyword evidence="4" id="KW-0378">Hydrolase</keyword>
<organism evidence="9">
    <name type="scientific">marine metagenome</name>
    <dbReference type="NCBI Taxonomy" id="408172"/>
    <lineage>
        <taxon>unclassified sequences</taxon>
        <taxon>metagenomes</taxon>
        <taxon>ecological metagenomes</taxon>
    </lineage>
</organism>
<dbReference type="InterPro" id="IPR011249">
    <property type="entry name" value="Metalloenz_LuxS/M16"/>
</dbReference>
<evidence type="ECO:0000256" key="4">
    <source>
        <dbReference type="ARBA" id="ARBA00022801"/>
    </source>
</evidence>
<dbReference type="Pfam" id="PF00675">
    <property type="entry name" value="Peptidase_M16"/>
    <property type="match status" value="1"/>
</dbReference>
<dbReference type="PROSITE" id="PS00143">
    <property type="entry name" value="INSULINASE"/>
    <property type="match status" value="1"/>
</dbReference>
<keyword evidence="6" id="KW-0482">Metalloprotease</keyword>
<dbReference type="Gene3D" id="3.30.830.10">
    <property type="entry name" value="Metalloenzyme, LuxS/M16 peptidase-like"/>
    <property type="match status" value="2"/>
</dbReference>
<evidence type="ECO:0000256" key="3">
    <source>
        <dbReference type="ARBA" id="ARBA00022723"/>
    </source>
</evidence>
<keyword evidence="5" id="KW-0862">Zinc</keyword>
<dbReference type="InterPro" id="IPR050626">
    <property type="entry name" value="Peptidase_M16"/>
</dbReference>
<dbReference type="AlphaFoldDB" id="A0A382NJR8"/>